<feature type="compositionally biased region" description="Low complexity" evidence="1">
    <location>
        <begin position="134"/>
        <end position="145"/>
    </location>
</feature>
<evidence type="ECO:0000313" key="4">
    <source>
        <dbReference type="EMBL" id="KAJ7742794.1"/>
    </source>
</evidence>
<accession>A0AAD7II07</accession>
<gene>
    <name evidence="4" type="ORF">B0H16DRAFT_1693645</name>
</gene>
<keyword evidence="2" id="KW-0472">Membrane</keyword>
<sequence length="313" mass="32791">MMRCHLTFILLVLFVQFALSSAVRYNYGGGQVYTSLFITIPKAIPSIAKPPPALTPVSSSTAYAAKPSNAAHVVTNKNDIGSPSLPAAGPQSLHSAAVSKSLPLSPASHSSESSHINISLGPSSSSLPPPSSSPSPSNSSKTSAPISDASVKAISKSRLLAAIITSILLVTGAVGGTVLAVCRRRHRRAQHMMVRGSIWSFVRVVGGLKGISPRARNTTYEGGADWNRSDAHLRATQDSAIAESDPDAGIHDLESVIASTVHSSEREPSDVGHDLALGFHSESSTHDEPALADSRPGTLFQHFTLPPLPEYSP</sequence>
<feature type="region of interest" description="Disordered" evidence="1">
    <location>
        <begin position="261"/>
        <end position="313"/>
    </location>
</feature>
<feature type="compositionally biased region" description="Basic and acidic residues" evidence="1">
    <location>
        <begin position="263"/>
        <end position="273"/>
    </location>
</feature>
<feature type="chain" id="PRO_5042234356" description="Mid2 domain-containing protein" evidence="3">
    <location>
        <begin position="23"/>
        <end position="313"/>
    </location>
</feature>
<name>A0AAD7II07_9AGAR</name>
<comment type="caution">
    <text evidence="4">The sequence shown here is derived from an EMBL/GenBank/DDBJ whole genome shotgun (WGS) entry which is preliminary data.</text>
</comment>
<keyword evidence="5" id="KW-1185">Reference proteome</keyword>
<protein>
    <recommendedName>
        <fullName evidence="6">Mid2 domain-containing protein</fullName>
    </recommendedName>
</protein>
<dbReference type="Proteomes" id="UP001215598">
    <property type="component" value="Unassembled WGS sequence"/>
</dbReference>
<organism evidence="4 5">
    <name type="scientific">Mycena metata</name>
    <dbReference type="NCBI Taxonomy" id="1033252"/>
    <lineage>
        <taxon>Eukaryota</taxon>
        <taxon>Fungi</taxon>
        <taxon>Dikarya</taxon>
        <taxon>Basidiomycota</taxon>
        <taxon>Agaricomycotina</taxon>
        <taxon>Agaricomycetes</taxon>
        <taxon>Agaricomycetidae</taxon>
        <taxon>Agaricales</taxon>
        <taxon>Marasmiineae</taxon>
        <taxon>Mycenaceae</taxon>
        <taxon>Mycena</taxon>
    </lineage>
</organism>
<feature type="region of interest" description="Disordered" evidence="1">
    <location>
        <begin position="103"/>
        <end position="145"/>
    </location>
</feature>
<dbReference type="EMBL" id="JARKIB010000093">
    <property type="protein sequence ID" value="KAJ7742794.1"/>
    <property type="molecule type" value="Genomic_DNA"/>
</dbReference>
<keyword evidence="3" id="KW-0732">Signal</keyword>
<evidence type="ECO:0008006" key="6">
    <source>
        <dbReference type="Google" id="ProtNLM"/>
    </source>
</evidence>
<keyword evidence="2" id="KW-1133">Transmembrane helix</keyword>
<feature type="compositionally biased region" description="Low complexity" evidence="1">
    <location>
        <begin position="103"/>
        <end position="126"/>
    </location>
</feature>
<reference evidence="4" key="1">
    <citation type="submission" date="2023-03" db="EMBL/GenBank/DDBJ databases">
        <title>Massive genome expansion in bonnet fungi (Mycena s.s.) driven by repeated elements and novel gene families across ecological guilds.</title>
        <authorList>
            <consortium name="Lawrence Berkeley National Laboratory"/>
            <person name="Harder C.B."/>
            <person name="Miyauchi S."/>
            <person name="Viragh M."/>
            <person name="Kuo A."/>
            <person name="Thoen E."/>
            <person name="Andreopoulos B."/>
            <person name="Lu D."/>
            <person name="Skrede I."/>
            <person name="Drula E."/>
            <person name="Henrissat B."/>
            <person name="Morin E."/>
            <person name="Kohler A."/>
            <person name="Barry K."/>
            <person name="LaButti K."/>
            <person name="Morin E."/>
            <person name="Salamov A."/>
            <person name="Lipzen A."/>
            <person name="Mereny Z."/>
            <person name="Hegedus B."/>
            <person name="Baldrian P."/>
            <person name="Stursova M."/>
            <person name="Weitz H."/>
            <person name="Taylor A."/>
            <person name="Grigoriev I.V."/>
            <person name="Nagy L.G."/>
            <person name="Martin F."/>
            <person name="Kauserud H."/>
        </authorList>
    </citation>
    <scope>NUCLEOTIDE SEQUENCE</scope>
    <source>
        <strain evidence="4">CBHHK182m</strain>
    </source>
</reference>
<evidence type="ECO:0000256" key="2">
    <source>
        <dbReference type="SAM" id="Phobius"/>
    </source>
</evidence>
<proteinExistence type="predicted"/>
<evidence type="ECO:0000256" key="3">
    <source>
        <dbReference type="SAM" id="SignalP"/>
    </source>
</evidence>
<evidence type="ECO:0000313" key="5">
    <source>
        <dbReference type="Proteomes" id="UP001215598"/>
    </source>
</evidence>
<dbReference type="AlphaFoldDB" id="A0AAD7II07"/>
<feature type="signal peptide" evidence="3">
    <location>
        <begin position="1"/>
        <end position="22"/>
    </location>
</feature>
<keyword evidence="2" id="KW-0812">Transmembrane</keyword>
<feature type="transmembrane region" description="Helical" evidence="2">
    <location>
        <begin position="159"/>
        <end position="182"/>
    </location>
</feature>
<evidence type="ECO:0000256" key="1">
    <source>
        <dbReference type="SAM" id="MobiDB-lite"/>
    </source>
</evidence>